<dbReference type="OrthoDB" id="187139at2759"/>
<keyword evidence="2" id="KW-1015">Disulfide bond</keyword>
<dbReference type="SMART" id="SM00223">
    <property type="entry name" value="APPLE"/>
    <property type="match status" value="1"/>
</dbReference>
<gene>
    <name evidence="6" type="ORF">C2E20_2418</name>
</gene>
<dbReference type="InterPro" id="IPR000177">
    <property type="entry name" value="Apple"/>
</dbReference>
<keyword evidence="1" id="KW-0677">Repeat</keyword>
<dbReference type="Proteomes" id="UP000239649">
    <property type="component" value="Unassembled WGS sequence"/>
</dbReference>
<feature type="region of interest" description="Disordered" evidence="3">
    <location>
        <begin position="599"/>
        <end position="690"/>
    </location>
</feature>
<evidence type="ECO:0000313" key="7">
    <source>
        <dbReference type="Proteomes" id="UP000239649"/>
    </source>
</evidence>
<protein>
    <submittedName>
        <fullName evidence="6">Band 7</fullName>
    </submittedName>
</protein>
<dbReference type="InterPro" id="IPR011050">
    <property type="entry name" value="Pectin_lyase_fold/virulence"/>
</dbReference>
<dbReference type="STRING" id="554055.A0A2P6VK95"/>
<proteinExistence type="predicted"/>
<evidence type="ECO:0000256" key="4">
    <source>
        <dbReference type="SAM" id="SignalP"/>
    </source>
</evidence>
<dbReference type="GO" id="GO:0006508">
    <property type="term" value="P:proteolysis"/>
    <property type="evidence" value="ECO:0007669"/>
    <property type="project" value="InterPro"/>
</dbReference>
<dbReference type="InterPro" id="IPR003609">
    <property type="entry name" value="Pan_app"/>
</dbReference>
<dbReference type="PRINTS" id="PR01217">
    <property type="entry name" value="PRICHEXTENSN"/>
</dbReference>
<dbReference type="Gene3D" id="2.160.20.10">
    <property type="entry name" value="Single-stranded right-handed beta-helix, Pectin lyase-like"/>
    <property type="match status" value="1"/>
</dbReference>
<evidence type="ECO:0000259" key="5">
    <source>
        <dbReference type="PROSITE" id="PS50948"/>
    </source>
</evidence>
<comment type="caution">
    <text evidence="6">The sequence shown here is derived from an EMBL/GenBank/DDBJ whole genome shotgun (WGS) entry which is preliminary data.</text>
</comment>
<dbReference type="Pfam" id="PF12708">
    <property type="entry name" value="Pect-lyase_RHGA_epim"/>
    <property type="match status" value="1"/>
</dbReference>
<feature type="compositionally biased region" description="Low complexity" evidence="3">
    <location>
        <begin position="208"/>
        <end position="252"/>
    </location>
</feature>
<feature type="chain" id="PRO_5015171998" evidence="4">
    <location>
        <begin position="22"/>
        <end position="1135"/>
    </location>
</feature>
<dbReference type="GO" id="GO:0005576">
    <property type="term" value="C:extracellular region"/>
    <property type="evidence" value="ECO:0007669"/>
    <property type="project" value="InterPro"/>
</dbReference>
<accession>A0A2P6VK95</accession>
<name>A0A2P6VK95_9CHLO</name>
<reference evidence="6 7" key="1">
    <citation type="journal article" date="2018" name="Plant J.">
        <title>Genome sequences of Chlorella sorokiniana UTEX 1602 and Micractinium conductrix SAG 241.80: implications to maltose excretion by a green alga.</title>
        <authorList>
            <person name="Arriola M.B."/>
            <person name="Velmurugan N."/>
            <person name="Zhang Y."/>
            <person name="Plunkett M.H."/>
            <person name="Hondzo H."/>
            <person name="Barney B.M."/>
        </authorList>
    </citation>
    <scope>NUCLEOTIDE SEQUENCE [LARGE SCALE GENOMIC DNA]</scope>
    <source>
        <strain evidence="6 7">SAG 241.80</strain>
    </source>
</reference>
<evidence type="ECO:0000256" key="2">
    <source>
        <dbReference type="ARBA" id="ARBA00023157"/>
    </source>
</evidence>
<dbReference type="SUPFAM" id="SSF51126">
    <property type="entry name" value="Pectin lyase-like"/>
    <property type="match status" value="1"/>
</dbReference>
<evidence type="ECO:0000256" key="1">
    <source>
        <dbReference type="ARBA" id="ARBA00022737"/>
    </source>
</evidence>
<dbReference type="PANTHER" id="PTHR48148:SF2">
    <property type="entry name" value="PA14 DOMAIN-CONTAINING PROTEIN"/>
    <property type="match status" value="1"/>
</dbReference>
<dbReference type="PROSITE" id="PS50948">
    <property type="entry name" value="PAN"/>
    <property type="match status" value="1"/>
</dbReference>
<dbReference type="Pfam" id="PF00024">
    <property type="entry name" value="PAN_1"/>
    <property type="match status" value="1"/>
</dbReference>
<dbReference type="InterPro" id="IPR024535">
    <property type="entry name" value="RHGA/B-epi-like_pectate_lyase"/>
</dbReference>
<dbReference type="EMBL" id="LHPF02000004">
    <property type="protein sequence ID" value="PSC74526.1"/>
    <property type="molecule type" value="Genomic_DNA"/>
</dbReference>
<dbReference type="AlphaFoldDB" id="A0A2P6VK95"/>
<feature type="domain" description="Apple" evidence="5">
    <location>
        <begin position="697"/>
        <end position="769"/>
    </location>
</feature>
<dbReference type="InterPro" id="IPR012334">
    <property type="entry name" value="Pectin_lyas_fold"/>
</dbReference>
<dbReference type="PANTHER" id="PTHR48148">
    <property type="entry name" value="KERATINOCYTE PROLINE-RICH PROTEIN"/>
    <property type="match status" value="1"/>
</dbReference>
<feature type="compositionally biased region" description="Pro residues" evidence="3">
    <location>
        <begin position="604"/>
        <end position="687"/>
    </location>
</feature>
<keyword evidence="7" id="KW-1185">Reference proteome</keyword>
<feature type="signal peptide" evidence="4">
    <location>
        <begin position="1"/>
        <end position="21"/>
    </location>
</feature>
<sequence>MRSRLQLIAAALLAAAAAAGAADHLPPGRGLDWSYAGYLDGTAALPYSLAPPEYNVVTTFGARGDGESDDTAALQDAVEAANASPGTIFLPAGTYVLSAPLVITGTNVTLRGEGMSSTRILVRNSLSSLFGTTWALDANGTLKSVWANGGAFIQFSGVPEGSRREDTFLANVTEAVPANSTRIPVGGASASFQAGQWARVYSYPPPQAAAASVAGPAPAPTPSKAAAAGVTAPAPSKLAAASADAPTALAKPSPRPSSKESARRMLLADTSVRLAAGGAGGRRPPPPRKQRGGRRVAAASVEDDGKFQIGEEFAQPVPDYLVANPVVAAALAGTQLLSGGEPALNASEALAADKAAGWETGSPAWVLPENATMLGPDATLEDEQQFAARVINVGDGWIELDRPLPFGLVQGSASVHAYAPSVQHGGVDRLIIEFETPRTPDRYAGHATDRGYNALGFAHAANVWVSQVSILNAENALFMQWVDHASVLDVNVSSTRQQAAADDRWQRQGHHAIALAMSQAVLVQRFLIDARYYHDLALGRGASLSVFNGGAGLDLNLHHESGSYANLFTDLDMGYGDRPFDSPGSSITGRDSTYWNLRVTATQPPSPPPPSPRPPTPPPPSPRPPGPPPPTPPSPSPRPPSPRPPSPRPPSPPPPPDPQPPHPSPPPPKPSPPPPPPPIPTSPPPKPALTSLSFLGCSTIQQDTFLDEGVDLAAGPRASLKGCYEACANRPECTAFTFVDILKKCYVKGGRAWNRTRMAGARSVVIEPCPDSAVPSTPPSPLTSQVFRCEEPVGSVLFVGGDVGQRVVAKTIQTCFDACEAQRGCSAFSFVAAKTACYLKSISGWRLAAWPGAQSVILCPKPYPGSGYLASPPFPPSAPPPAAAAALWAAPWKQDVVPNSGRKPGAVSAASLGGAFLPLALPPCSFGRGLNFVGRFIGASQCLAQDWLITPLGPLLPNDLYAEQAFARATAPAVPPGATRPTYADVATACGDAAGTPNPLGVVDGLSHPAQCWQLAYDSCIPGLASRNLIPHDVLFAEQQVLGSLFGAAYRSGSFGNPPTPPSFFSRVCVANVTAAGVPGGPCEQVKPTDFIVHTRGFAPATYSHCDLQPGAVSYVEAAVDGATNAWTVFGDAPN</sequence>
<feature type="compositionally biased region" description="Basic residues" evidence="3">
    <location>
        <begin position="285"/>
        <end position="294"/>
    </location>
</feature>
<feature type="region of interest" description="Disordered" evidence="3">
    <location>
        <begin position="208"/>
        <end position="294"/>
    </location>
</feature>
<dbReference type="Pfam" id="PF14295">
    <property type="entry name" value="PAN_4"/>
    <property type="match status" value="1"/>
</dbReference>
<organism evidence="6 7">
    <name type="scientific">Micractinium conductrix</name>
    <dbReference type="NCBI Taxonomy" id="554055"/>
    <lineage>
        <taxon>Eukaryota</taxon>
        <taxon>Viridiplantae</taxon>
        <taxon>Chlorophyta</taxon>
        <taxon>core chlorophytes</taxon>
        <taxon>Trebouxiophyceae</taxon>
        <taxon>Chlorellales</taxon>
        <taxon>Chlorellaceae</taxon>
        <taxon>Chlorella clade</taxon>
        <taxon>Micractinium</taxon>
    </lineage>
</organism>
<evidence type="ECO:0000313" key="6">
    <source>
        <dbReference type="EMBL" id="PSC74526.1"/>
    </source>
</evidence>
<keyword evidence="4" id="KW-0732">Signal</keyword>
<dbReference type="Gene3D" id="3.50.4.10">
    <property type="entry name" value="Hepatocyte Growth Factor"/>
    <property type="match status" value="2"/>
</dbReference>
<evidence type="ECO:0000256" key="3">
    <source>
        <dbReference type="SAM" id="MobiDB-lite"/>
    </source>
</evidence>